<comment type="subcellular location">
    <subcellularLocation>
        <location evidence="1">Cell membrane</location>
        <topology evidence="1">Multi-pass membrane protein</topology>
    </subcellularLocation>
</comment>
<evidence type="ECO:0000256" key="5">
    <source>
        <dbReference type="ARBA" id="ARBA00023136"/>
    </source>
</evidence>
<dbReference type="PANTHER" id="PTHR32309:SF13">
    <property type="entry name" value="FERRIC ENTEROBACTIN TRANSPORT PROTEIN FEPE"/>
    <property type="match status" value="1"/>
</dbReference>
<dbReference type="InterPro" id="IPR032807">
    <property type="entry name" value="GNVR"/>
</dbReference>
<dbReference type="EMBL" id="JAVGXC010000005">
    <property type="protein sequence ID" value="MDR0188781.1"/>
    <property type="molecule type" value="Genomic_DNA"/>
</dbReference>
<keyword evidence="2" id="KW-1003">Cell membrane</keyword>
<keyword evidence="10" id="KW-1185">Reference proteome</keyword>
<organism evidence="9 10">
    <name type="scientific">Pseudomonas yamanorum</name>
    <dbReference type="NCBI Taxonomy" id="515393"/>
    <lineage>
        <taxon>Bacteria</taxon>
        <taxon>Pseudomonadati</taxon>
        <taxon>Pseudomonadota</taxon>
        <taxon>Gammaproteobacteria</taxon>
        <taxon>Pseudomonadales</taxon>
        <taxon>Pseudomonadaceae</taxon>
        <taxon>Pseudomonas</taxon>
    </lineage>
</organism>
<feature type="transmembrane region" description="Helical" evidence="6">
    <location>
        <begin position="394"/>
        <end position="413"/>
    </location>
</feature>
<dbReference type="Pfam" id="PF02706">
    <property type="entry name" value="Wzz"/>
    <property type="match status" value="1"/>
</dbReference>
<name>A0ABU1CNG1_9PSED</name>
<evidence type="ECO:0000313" key="9">
    <source>
        <dbReference type="EMBL" id="MDR0188781.1"/>
    </source>
</evidence>
<feature type="domain" description="Tyrosine-protein kinase G-rich" evidence="8">
    <location>
        <begin position="376"/>
        <end position="414"/>
    </location>
</feature>
<dbReference type="SUPFAM" id="SSF160355">
    <property type="entry name" value="Bacterial polysaccharide co-polymerase-like"/>
    <property type="match status" value="2"/>
</dbReference>
<dbReference type="PANTHER" id="PTHR32309">
    <property type="entry name" value="TYROSINE-PROTEIN KINASE"/>
    <property type="match status" value="1"/>
</dbReference>
<evidence type="ECO:0000256" key="2">
    <source>
        <dbReference type="ARBA" id="ARBA00022475"/>
    </source>
</evidence>
<evidence type="ECO:0000259" key="8">
    <source>
        <dbReference type="Pfam" id="PF13807"/>
    </source>
</evidence>
<keyword evidence="3 6" id="KW-0812">Transmembrane</keyword>
<evidence type="ECO:0000259" key="7">
    <source>
        <dbReference type="Pfam" id="PF02706"/>
    </source>
</evidence>
<dbReference type="GeneID" id="93512084"/>
<evidence type="ECO:0000313" key="10">
    <source>
        <dbReference type="Proteomes" id="UP001224477"/>
    </source>
</evidence>
<evidence type="ECO:0000256" key="6">
    <source>
        <dbReference type="SAM" id="Phobius"/>
    </source>
</evidence>
<dbReference type="Pfam" id="PF13807">
    <property type="entry name" value="GNVR"/>
    <property type="match status" value="1"/>
</dbReference>
<evidence type="ECO:0000256" key="3">
    <source>
        <dbReference type="ARBA" id="ARBA00022692"/>
    </source>
</evidence>
<comment type="caution">
    <text evidence="9">The sequence shown here is derived from an EMBL/GenBank/DDBJ whole genome shotgun (WGS) entry which is preliminary data.</text>
</comment>
<dbReference type="Gene3D" id="3.30.1890.10">
    <property type="entry name" value="FepE-like"/>
    <property type="match status" value="3"/>
</dbReference>
<dbReference type="RefSeq" id="WP_081253202.1">
    <property type="nucleotide sequence ID" value="NZ_CP012400.2"/>
</dbReference>
<accession>A0ABU1CNG1</accession>
<feature type="domain" description="Polysaccharide chain length determinant N-terminal" evidence="7">
    <location>
        <begin position="14"/>
        <end position="75"/>
    </location>
</feature>
<evidence type="ECO:0000256" key="4">
    <source>
        <dbReference type="ARBA" id="ARBA00022989"/>
    </source>
</evidence>
<feature type="transmembrane region" description="Helical" evidence="6">
    <location>
        <begin position="31"/>
        <end position="54"/>
    </location>
</feature>
<keyword evidence="4 6" id="KW-1133">Transmembrane helix</keyword>
<keyword evidence="5 6" id="KW-0472">Membrane</keyword>
<sequence>MSSSFRAPPVPPSDEIDIVALFQAIWRQKKLIMIMAAGTGLLAGMYAFTVTPVYQVSSVLRPVAINELDALNRSEVYTLPPSAALLKVGTSLESYETRLGFFRENQQLFKAFVRPGRSLEQSFEEFNRNSINLSTSNTKNTDALSSFLKLEMNYPEGVDGVSILNGFVAYAVAVERKQVAADIDVIVKNRLRELQGKLEAARSGYLNDKQSKIASLQEVDVLRRSQLMDELKALREQLKTQRTYRVAQLDEAIGIARSLGIVKPTTPTSLGDSAGSSVSVMRTEINNQQIPLYFMGVDALKAERAALMARKSDDFTEGRISQIAKELQLLKSNRQIEVLNQRKNEDIFLAGIEPLRAEIARLKNLNVNLDNLKLVVIDRQALEPLQPVKPKKTLIILFGLIAGGLLGGVIALTRGWAASRPAMVSLPMRVESPQVK</sequence>
<protein>
    <submittedName>
        <fullName evidence="9">Wzz/FepE/Etk N-terminal domain-containing protein</fullName>
    </submittedName>
</protein>
<dbReference type="InterPro" id="IPR003856">
    <property type="entry name" value="LPS_length_determ_N"/>
</dbReference>
<dbReference type="InterPro" id="IPR050445">
    <property type="entry name" value="Bact_polysacc_biosynth/exp"/>
</dbReference>
<proteinExistence type="predicted"/>
<reference evidence="9 10" key="1">
    <citation type="journal article" date="2023" name="Microbiol. Resour. Announc.">
        <title>Whole-genome sequence of Pseudomonas yamanorum OLsAu1 isolated from the edible ectomycorrhizal mushroom Lactarius sp. section Deliciosi.</title>
        <authorList>
            <person name="Ramirez-Mendoza R."/>
            <person name="Angeles-Argaiz R.E."/>
            <person name="Hernandez-Oaxaca D."/>
            <person name="Aguirre-Beltran L."/>
            <person name="Almaraz-Suarez J."/>
            <person name="Perez-Moreno J."/>
        </authorList>
    </citation>
    <scope>NUCLEOTIDE SEQUENCE [LARGE SCALE GENOMIC DNA]</scope>
    <source>
        <strain evidence="9 10">OLsAu1</strain>
    </source>
</reference>
<dbReference type="Proteomes" id="UP001224477">
    <property type="component" value="Unassembled WGS sequence"/>
</dbReference>
<gene>
    <name evidence="9" type="ORF">RCO22_07500</name>
</gene>
<evidence type="ECO:0000256" key="1">
    <source>
        <dbReference type="ARBA" id="ARBA00004651"/>
    </source>
</evidence>